<feature type="domain" description="Lipoyl-binding" evidence="9">
    <location>
        <begin position="2"/>
        <end position="78"/>
    </location>
</feature>
<dbReference type="CDD" id="cd06849">
    <property type="entry name" value="lipoyl_domain"/>
    <property type="match status" value="1"/>
</dbReference>
<dbReference type="Gene3D" id="2.40.50.100">
    <property type="match status" value="1"/>
</dbReference>
<dbReference type="EMBL" id="PKUN01000014">
    <property type="protein sequence ID" value="PLX61579.1"/>
    <property type="molecule type" value="Genomic_DNA"/>
</dbReference>
<evidence type="ECO:0000259" key="10">
    <source>
        <dbReference type="PROSITE" id="PS51826"/>
    </source>
</evidence>
<dbReference type="FunFam" id="3.30.559.10:FF:000003">
    <property type="entry name" value="Acetyltransferase component of pyruvate dehydrogenase complex"/>
    <property type="match status" value="1"/>
</dbReference>
<evidence type="ECO:0000313" key="11">
    <source>
        <dbReference type="EMBL" id="PLX61579.1"/>
    </source>
</evidence>
<organism evidence="11 12">
    <name type="scientific">Sedimenticola selenatireducens</name>
    <dbReference type="NCBI Taxonomy" id="191960"/>
    <lineage>
        <taxon>Bacteria</taxon>
        <taxon>Pseudomonadati</taxon>
        <taxon>Pseudomonadota</taxon>
        <taxon>Gammaproteobacteria</taxon>
        <taxon>Chromatiales</taxon>
        <taxon>Sedimenticolaceae</taxon>
        <taxon>Sedimenticola</taxon>
    </lineage>
</organism>
<dbReference type="InterPro" id="IPR011053">
    <property type="entry name" value="Single_hybrid_motif"/>
</dbReference>
<comment type="caution">
    <text evidence="11">The sequence shown here is derived from an EMBL/GenBank/DDBJ whole genome shotgun (WGS) entry which is preliminary data.</text>
</comment>
<evidence type="ECO:0000256" key="3">
    <source>
        <dbReference type="ARBA" id="ARBA00022679"/>
    </source>
</evidence>
<dbReference type="NCBIfam" id="TIGR01349">
    <property type="entry name" value="PDHac_trf_mito"/>
    <property type="match status" value="1"/>
</dbReference>
<evidence type="ECO:0000256" key="4">
    <source>
        <dbReference type="ARBA" id="ARBA00022823"/>
    </source>
</evidence>
<evidence type="ECO:0000259" key="9">
    <source>
        <dbReference type="PROSITE" id="PS50968"/>
    </source>
</evidence>
<dbReference type="InterPro" id="IPR045257">
    <property type="entry name" value="E2/Pdx1"/>
</dbReference>
<dbReference type="Pfam" id="PF00364">
    <property type="entry name" value="Biotin_lipoyl"/>
    <property type="match status" value="1"/>
</dbReference>
<keyword evidence="5 8" id="KW-0012">Acyltransferase</keyword>
<dbReference type="InterPro" id="IPR000089">
    <property type="entry name" value="Biotin_lipoyl"/>
</dbReference>
<evidence type="ECO:0000256" key="6">
    <source>
        <dbReference type="ARBA" id="ARBA00025211"/>
    </source>
</evidence>
<dbReference type="STRING" id="1111735.GCA_000428045_01747"/>
<reference evidence="11 12" key="1">
    <citation type="submission" date="2017-11" db="EMBL/GenBank/DDBJ databases">
        <title>Genome-resolved metagenomics identifies genetic mobility, metabolic interactions, and unexpected diversity in perchlorate-reducing communities.</title>
        <authorList>
            <person name="Barnum T.P."/>
            <person name="Figueroa I.A."/>
            <person name="Carlstrom C.I."/>
            <person name="Lucas L.N."/>
            <person name="Engelbrektson A.L."/>
            <person name="Coates J.D."/>
        </authorList>
    </citation>
    <scope>NUCLEOTIDE SEQUENCE [LARGE SCALE GENOMIC DNA]</scope>
    <source>
        <strain evidence="11">BM301</strain>
    </source>
</reference>
<dbReference type="Gene3D" id="4.10.320.10">
    <property type="entry name" value="E3-binding domain"/>
    <property type="match status" value="1"/>
</dbReference>
<dbReference type="Gene3D" id="3.30.559.10">
    <property type="entry name" value="Chloramphenicol acetyltransferase-like domain"/>
    <property type="match status" value="1"/>
</dbReference>
<keyword evidence="4 8" id="KW-0450">Lipoyl</keyword>
<dbReference type="GO" id="GO:0004742">
    <property type="term" value="F:dihydrolipoyllysine-residue acetyltransferase activity"/>
    <property type="evidence" value="ECO:0007669"/>
    <property type="project" value="UniProtKB-UniRule"/>
</dbReference>
<comment type="similarity">
    <text evidence="1 8">Belongs to the 2-oxoacid dehydrogenase family.</text>
</comment>
<dbReference type="PANTHER" id="PTHR23151:SF90">
    <property type="entry name" value="DIHYDROLIPOYLLYSINE-RESIDUE ACETYLTRANSFERASE COMPONENT OF PYRUVATE DEHYDROGENASE COMPLEX, MITOCHONDRIAL-RELATED"/>
    <property type="match status" value="1"/>
</dbReference>
<dbReference type="InterPro" id="IPR023213">
    <property type="entry name" value="CAT-like_dom_sf"/>
</dbReference>
<dbReference type="InterPro" id="IPR003016">
    <property type="entry name" value="2-oxoA_DH_lipoyl-BS"/>
</dbReference>
<sequence>MPIEILLPALTADMTETRIYNWLVSEGSKVNKGDVLLEIETDKAVVEVESEYSGKLGKILIGNGEIAKVDQCIAVLLEDGEINTDIDRLLDGNKYEDSSGIEKSSHATTTTAAQDSVLAANFSGDGNKRIFASPLARRIAQEHGIDLLSLNGTGPHNRIVKNDIVSAIAHQPQTKLAKGEVVTGTSVQTDDISNYDVIPNSGMRKVIAKRLGDSKRDVPHFYLTVDLELDALLALRRELNERTIRYANPNKLSVNDLVIKASALALRDVPDANSSWTEDAIHRYHDVDIAIAVATESGLITPIIRNADQKGLSTISNEMKTLAEKARNGKLQPHEYQGGGFTISNLGMFGIKSFSAIVNPPQSCILAVGAGEQRAVVKDGELAVATAMTCTLSVDHRSVDGAIGAHFLKALKAYIEDPMAMML</sequence>
<dbReference type="PROSITE" id="PS51826">
    <property type="entry name" value="PSBD"/>
    <property type="match status" value="1"/>
</dbReference>
<comment type="cofactor">
    <cofactor evidence="8">
        <name>(R)-lipoate</name>
        <dbReference type="ChEBI" id="CHEBI:83088"/>
    </cofactor>
    <text evidence="8">Binds 1 lipoyl cofactor covalently.</text>
</comment>
<keyword evidence="3 8" id="KW-0808">Transferase</keyword>
<dbReference type="PROSITE" id="PS50968">
    <property type="entry name" value="BIOTINYL_LIPOYL"/>
    <property type="match status" value="1"/>
</dbReference>
<dbReference type="EC" id="2.3.1.12" evidence="8"/>
<dbReference type="SUPFAM" id="SSF47005">
    <property type="entry name" value="Peripheral subunit-binding domain of 2-oxo acid dehydrogenase complex"/>
    <property type="match status" value="1"/>
</dbReference>
<evidence type="ECO:0000256" key="5">
    <source>
        <dbReference type="ARBA" id="ARBA00023315"/>
    </source>
</evidence>
<comment type="subunit">
    <text evidence="2">Forms a 24-polypeptide structural core with octahedral symmetry.</text>
</comment>
<evidence type="ECO:0000256" key="1">
    <source>
        <dbReference type="ARBA" id="ARBA00007317"/>
    </source>
</evidence>
<name>A0A2N6CWD5_9GAMM</name>
<gene>
    <name evidence="11" type="ORF">C0630_10480</name>
</gene>
<evidence type="ECO:0000256" key="7">
    <source>
        <dbReference type="ARBA" id="ARBA00048370"/>
    </source>
</evidence>
<dbReference type="RefSeq" id="WP_273439307.1">
    <property type="nucleotide sequence ID" value="NZ_PKUN01000014.1"/>
</dbReference>
<keyword evidence="11" id="KW-0670">Pyruvate</keyword>
<dbReference type="AlphaFoldDB" id="A0A2N6CWD5"/>
<dbReference type="PANTHER" id="PTHR23151">
    <property type="entry name" value="DIHYDROLIPOAMIDE ACETYL/SUCCINYL-TRANSFERASE-RELATED"/>
    <property type="match status" value="1"/>
</dbReference>
<accession>A0A2N6CWD5</accession>
<dbReference type="Pfam" id="PF00198">
    <property type="entry name" value="2-oxoacid_dh"/>
    <property type="match status" value="1"/>
</dbReference>
<evidence type="ECO:0000313" key="12">
    <source>
        <dbReference type="Proteomes" id="UP000235015"/>
    </source>
</evidence>
<evidence type="ECO:0000256" key="8">
    <source>
        <dbReference type="RuleBase" id="RU361137"/>
    </source>
</evidence>
<dbReference type="InterPro" id="IPR036625">
    <property type="entry name" value="E3-bd_dom_sf"/>
</dbReference>
<dbReference type="InterPro" id="IPR001078">
    <property type="entry name" value="2-oxoacid_DH_actylTfrase"/>
</dbReference>
<proteinExistence type="inferred from homology"/>
<dbReference type="SUPFAM" id="SSF52777">
    <property type="entry name" value="CoA-dependent acyltransferases"/>
    <property type="match status" value="1"/>
</dbReference>
<comment type="function">
    <text evidence="6">The pyruvate dehydrogenase complex catalyzes the overall conversion of pyruvate to acetyl-CoA and CO(2). It contains multiple copies of three enzymatic components: pyruvate dehydrogenase (E1), dihydrolipoamide acetyltransferase (E2) and lipoamide dehydrogenase (E3).</text>
</comment>
<dbReference type="Pfam" id="PF02817">
    <property type="entry name" value="E3_binding"/>
    <property type="match status" value="1"/>
</dbReference>
<dbReference type="InterPro" id="IPR004167">
    <property type="entry name" value="PSBD"/>
</dbReference>
<dbReference type="PROSITE" id="PS00189">
    <property type="entry name" value="LIPOYL"/>
    <property type="match status" value="1"/>
</dbReference>
<evidence type="ECO:0000256" key="2">
    <source>
        <dbReference type="ARBA" id="ARBA00011484"/>
    </source>
</evidence>
<protein>
    <recommendedName>
        <fullName evidence="8">Acetyltransferase component of pyruvate dehydrogenase complex</fullName>
        <ecNumber evidence="8">2.3.1.12</ecNumber>
    </recommendedName>
</protein>
<dbReference type="SUPFAM" id="SSF51230">
    <property type="entry name" value="Single hybrid motif"/>
    <property type="match status" value="1"/>
</dbReference>
<dbReference type="Proteomes" id="UP000235015">
    <property type="component" value="Unassembled WGS sequence"/>
</dbReference>
<comment type="catalytic activity">
    <reaction evidence="7 8">
        <text>N(6)-[(R)-dihydrolipoyl]-L-lysyl-[protein] + acetyl-CoA = N(6)-[(R)-S(8)-acetyldihydrolipoyl]-L-lysyl-[protein] + CoA</text>
        <dbReference type="Rhea" id="RHEA:17017"/>
        <dbReference type="Rhea" id="RHEA-COMP:10475"/>
        <dbReference type="Rhea" id="RHEA-COMP:10478"/>
        <dbReference type="ChEBI" id="CHEBI:57287"/>
        <dbReference type="ChEBI" id="CHEBI:57288"/>
        <dbReference type="ChEBI" id="CHEBI:83100"/>
        <dbReference type="ChEBI" id="CHEBI:83111"/>
        <dbReference type="EC" id="2.3.1.12"/>
    </reaction>
</comment>
<feature type="domain" description="Peripheral subunit-binding (PSBD)" evidence="10">
    <location>
        <begin position="131"/>
        <end position="168"/>
    </location>
</feature>
<dbReference type="InterPro" id="IPR006257">
    <property type="entry name" value="LAT1"/>
</dbReference>
<dbReference type="GO" id="GO:0045254">
    <property type="term" value="C:pyruvate dehydrogenase complex"/>
    <property type="evidence" value="ECO:0007669"/>
    <property type="project" value="UniProtKB-UniRule"/>
</dbReference>
<dbReference type="GO" id="GO:0006086">
    <property type="term" value="P:pyruvate decarboxylation to acetyl-CoA"/>
    <property type="evidence" value="ECO:0007669"/>
    <property type="project" value="InterPro"/>
</dbReference>